<dbReference type="EMBL" id="CCNE01000040">
    <property type="protein sequence ID" value="CDX60830.1"/>
    <property type="molecule type" value="Genomic_DNA"/>
</dbReference>
<feature type="region of interest" description="Disordered" evidence="1">
    <location>
        <begin position="1"/>
        <end position="23"/>
    </location>
</feature>
<proteinExistence type="predicted"/>
<dbReference type="AlphaFoldDB" id="A0A090GG10"/>
<organism evidence="3 4">
    <name type="scientific">Mesorhizobium plurifarium</name>
    <dbReference type="NCBI Taxonomy" id="69974"/>
    <lineage>
        <taxon>Bacteria</taxon>
        <taxon>Pseudomonadati</taxon>
        <taxon>Pseudomonadota</taxon>
        <taxon>Alphaproteobacteria</taxon>
        <taxon>Hyphomicrobiales</taxon>
        <taxon>Phyllobacteriaceae</taxon>
        <taxon>Mesorhizobium</taxon>
    </lineage>
</organism>
<feature type="transmembrane region" description="Helical" evidence="2">
    <location>
        <begin position="79"/>
        <end position="101"/>
    </location>
</feature>
<keyword evidence="2" id="KW-1133">Transmembrane helix</keyword>
<reference evidence="3 4" key="1">
    <citation type="submission" date="2014-08" db="EMBL/GenBank/DDBJ databases">
        <authorList>
            <person name="Moulin Lionel"/>
        </authorList>
    </citation>
    <scope>NUCLEOTIDE SEQUENCE [LARGE SCALE GENOMIC DNA]</scope>
</reference>
<keyword evidence="2" id="KW-0812">Transmembrane</keyword>
<accession>A0A090GG10</accession>
<evidence type="ECO:0000313" key="3">
    <source>
        <dbReference type="EMBL" id="CDX60830.1"/>
    </source>
</evidence>
<name>A0A090GG10_MESPL</name>
<feature type="transmembrane region" description="Helical" evidence="2">
    <location>
        <begin position="49"/>
        <end position="67"/>
    </location>
</feature>
<sequence length="103" mass="10887">MSIVPNGGASLSEGPKETGKSSYAYEQTGYGGYEGPSSPDGHFLLRGKVILGALRFAGGFYYFLYAFKNASRPDFGAFMFYALLGVGNILLRGLISALGVMGV</sequence>
<protein>
    <submittedName>
        <fullName evidence="3">Uncharacterized protein</fullName>
    </submittedName>
</protein>
<evidence type="ECO:0000313" key="4">
    <source>
        <dbReference type="Proteomes" id="UP000046122"/>
    </source>
</evidence>
<keyword evidence="2" id="KW-0472">Membrane</keyword>
<gene>
    <name evidence="3" type="ORF">MPL3365_450016</name>
</gene>
<evidence type="ECO:0000256" key="1">
    <source>
        <dbReference type="SAM" id="MobiDB-lite"/>
    </source>
</evidence>
<evidence type="ECO:0000256" key="2">
    <source>
        <dbReference type="SAM" id="Phobius"/>
    </source>
</evidence>
<dbReference type="Proteomes" id="UP000046122">
    <property type="component" value="Unassembled WGS sequence"/>
</dbReference>